<dbReference type="InterPro" id="IPR019734">
    <property type="entry name" value="TPR_rpt"/>
</dbReference>
<dbReference type="SUPFAM" id="SSF54106">
    <property type="entry name" value="LysM domain"/>
    <property type="match status" value="1"/>
</dbReference>
<feature type="domain" description="LysM" evidence="2">
    <location>
        <begin position="49"/>
        <end position="96"/>
    </location>
</feature>
<dbReference type="PROSITE" id="PS51782">
    <property type="entry name" value="LYSM"/>
    <property type="match status" value="1"/>
</dbReference>
<dbReference type="Proteomes" id="UP000541636">
    <property type="component" value="Unassembled WGS sequence"/>
</dbReference>
<keyword evidence="4" id="KW-1185">Reference proteome</keyword>
<name>A0A846ZNC5_9GAMM</name>
<sequence>MKQLQVGHYAKGRKQLRRYLEVHPDDRYARDLWRQLTVNPNKLLGAHSRMHVVQPGESYGTLAAKYLGSATRFLALARYNHADNPSVLQLGQKVRVPADSPAKVRATMAAAPVENPEPASSNAAAAPDDASGPVDRAEQLQSQSLALLHEGHKKQALDRLGQALDLDPKLKPSGHDASTLRKQLLTSYHQRAIVLYRDQKLDPAIALWNRVLAIDPNYEPAIVYRARARELKSRLKQL</sequence>
<dbReference type="InterPro" id="IPR018392">
    <property type="entry name" value="LysM"/>
</dbReference>
<dbReference type="InterPro" id="IPR036779">
    <property type="entry name" value="LysM_dom_sf"/>
</dbReference>
<dbReference type="AlphaFoldDB" id="A0A846ZNC5"/>
<dbReference type="Gene3D" id="1.25.40.10">
    <property type="entry name" value="Tetratricopeptide repeat domain"/>
    <property type="match status" value="1"/>
</dbReference>
<protein>
    <submittedName>
        <fullName evidence="3">LysM peptidoglycan-binding domain-containing protein</fullName>
    </submittedName>
</protein>
<evidence type="ECO:0000313" key="3">
    <source>
        <dbReference type="EMBL" id="NKZ39049.1"/>
    </source>
</evidence>
<evidence type="ECO:0000313" key="4">
    <source>
        <dbReference type="Proteomes" id="UP000541636"/>
    </source>
</evidence>
<evidence type="ECO:0000256" key="1">
    <source>
        <dbReference type="SAM" id="MobiDB-lite"/>
    </source>
</evidence>
<feature type="compositionally biased region" description="Low complexity" evidence="1">
    <location>
        <begin position="114"/>
        <end position="131"/>
    </location>
</feature>
<dbReference type="Gene3D" id="3.10.350.10">
    <property type="entry name" value="LysM domain"/>
    <property type="match status" value="1"/>
</dbReference>
<dbReference type="Pfam" id="PF01476">
    <property type="entry name" value="LysM"/>
    <property type="match status" value="1"/>
</dbReference>
<proteinExistence type="predicted"/>
<dbReference type="SUPFAM" id="SSF48452">
    <property type="entry name" value="TPR-like"/>
    <property type="match status" value="1"/>
</dbReference>
<dbReference type="RefSeq" id="WP_168609183.1">
    <property type="nucleotide sequence ID" value="NZ_JAAZQD010000003.1"/>
</dbReference>
<feature type="region of interest" description="Disordered" evidence="1">
    <location>
        <begin position="105"/>
        <end position="138"/>
    </location>
</feature>
<evidence type="ECO:0000259" key="2">
    <source>
        <dbReference type="PROSITE" id="PS51782"/>
    </source>
</evidence>
<dbReference type="CDD" id="cd00118">
    <property type="entry name" value="LysM"/>
    <property type="match status" value="1"/>
</dbReference>
<dbReference type="EMBL" id="JAAZQD010000003">
    <property type="protein sequence ID" value="NKZ39049.1"/>
    <property type="molecule type" value="Genomic_DNA"/>
</dbReference>
<dbReference type="InterPro" id="IPR011990">
    <property type="entry name" value="TPR-like_helical_dom_sf"/>
</dbReference>
<dbReference type="SMART" id="SM00028">
    <property type="entry name" value="TPR"/>
    <property type="match status" value="2"/>
</dbReference>
<gene>
    <name evidence="3" type="ORF">HF690_08810</name>
</gene>
<dbReference type="SMART" id="SM00257">
    <property type="entry name" value="LysM"/>
    <property type="match status" value="1"/>
</dbReference>
<comment type="caution">
    <text evidence="3">The sequence shown here is derived from an EMBL/GenBank/DDBJ whole genome shotgun (WGS) entry which is preliminary data.</text>
</comment>
<reference evidence="3 4" key="1">
    <citation type="journal article" date="2017" name="Int. J. Syst. Evol. Microbiol.">
        <title>Oleiagrimonas citrea sp. nov., a marine bacterium isolated from tidal flat sediment and emended description of the genus Oleiagrimonas Fang et al. 2015 and Oleiagrimonas soli.</title>
        <authorList>
            <person name="Yang S.H."/>
            <person name="Seo H.S."/>
            <person name="Seong C.N."/>
            <person name="Kwon K.K."/>
        </authorList>
    </citation>
    <scope>NUCLEOTIDE SEQUENCE [LARGE SCALE GENOMIC DNA]</scope>
    <source>
        <strain evidence="3 4">MEBiC09124</strain>
    </source>
</reference>
<accession>A0A846ZNC5</accession>
<organism evidence="3 4">
    <name type="scientific">Oleiagrimonas citrea</name>
    <dbReference type="NCBI Taxonomy" id="1665687"/>
    <lineage>
        <taxon>Bacteria</taxon>
        <taxon>Pseudomonadati</taxon>
        <taxon>Pseudomonadota</taxon>
        <taxon>Gammaproteobacteria</taxon>
        <taxon>Lysobacterales</taxon>
        <taxon>Rhodanobacteraceae</taxon>
        <taxon>Oleiagrimonas</taxon>
    </lineage>
</organism>